<keyword evidence="16" id="KW-1185">Reference proteome</keyword>
<reference evidence="15 16" key="1">
    <citation type="submission" date="2017-10" db="EMBL/GenBank/DDBJ databases">
        <authorList>
            <person name="Regsiter A."/>
            <person name="William W."/>
        </authorList>
    </citation>
    <scope>NUCLEOTIDE SEQUENCE [LARGE SCALE GENOMIC DNA]</scope>
    <source>
        <strain evidence="13 16">CFBP6984</strain>
        <strain evidence="14 15">CFBP7430</strain>
    </source>
</reference>
<feature type="domain" description="General secretion pathway GspH" evidence="12">
    <location>
        <begin position="61"/>
        <end position="161"/>
    </location>
</feature>
<evidence type="ECO:0000256" key="5">
    <source>
        <dbReference type="ARBA" id="ARBA00022519"/>
    </source>
</evidence>
<keyword evidence="6 11" id="KW-0812">Transmembrane</keyword>
<organism evidence="14 15">
    <name type="scientific">Xanthomonas campestris pv. phaseoli</name>
    <dbReference type="NCBI Taxonomy" id="317013"/>
    <lineage>
        <taxon>Bacteria</taxon>
        <taxon>Pseudomonadati</taxon>
        <taxon>Pseudomonadota</taxon>
        <taxon>Gammaproteobacteria</taxon>
        <taxon>Lysobacterales</taxon>
        <taxon>Lysobacteraceae</taxon>
        <taxon>Xanthomonas</taxon>
    </lineage>
</organism>
<dbReference type="InterPro" id="IPR002416">
    <property type="entry name" value="T2SS_protein-GspH"/>
</dbReference>
<keyword evidence="8 11" id="KW-0472">Membrane</keyword>
<comment type="subcellular location">
    <subcellularLocation>
        <location evidence="1">Cell inner membrane</location>
        <topology evidence="1">Single-pass membrane protein</topology>
    </subcellularLocation>
</comment>
<evidence type="ECO:0000256" key="4">
    <source>
        <dbReference type="ARBA" id="ARBA00022481"/>
    </source>
</evidence>
<name>A0AB38E0M5_XANCH</name>
<evidence type="ECO:0000313" key="14">
    <source>
        <dbReference type="EMBL" id="SON89711.1"/>
    </source>
</evidence>
<dbReference type="Gene3D" id="3.55.40.10">
    <property type="entry name" value="minor pseudopilin epsh domain"/>
    <property type="match status" value="1"/>
</dbReference>
<gene>
    <name evidence="14" type="primary">xcsH</name>
    <name evidence="13" type="ORF">XAP6984_460031</name>
    <name evidence="14" type="ORF">XAP7430_430031</name>
</gene>
<feature type="transmembrane region" description="Helical" evidence="11">
    <location>
        <begin position="27"/>
        <end position="50"/>
    </location>
</feature>
<dbReference type="InterPro" id="IPR022346">
    <property type="entry name" value="T2SS_GspH"/>
</dbReference>
<dbReference type="Proteomes" id="UP000234166">
    <property type="component" value="Unassembled WGS sequence"/>
</dbReference>
<dbReference type="Pfam" id="PF07963">
    <property type="entry name" value="N_methyl"/>
    <property type="match status" value="1"/>
</dbReference>
<evidence type="ECO:0000313" key="13">
    <source>
        <dbReference type="EMBL" id="SON82590.1"/>
    </source>
</evidence>
<comment type="similarity">
    <text evidence="9">Belongs to the GSP H family.</text>
</comment>
<keyword evidence="7 11" id="KW-1133">Transmembrane helix</keyword>
<keyword evidence="4" id="KW-0488">Methylation</keyword>
<evidence type="ECO:0000256" key="1">
    <source>
        <dbReference type="ARBA" id="ARBA00004377"/>
    </source>
</evidence>
<dbReference type="Proteomes" id="UP000234181">
    <property type="component" value="Unassembled WGS sequence"/>
</dbReference>
<dbReference type="InterPro" id="IPR012902">
    <property type="entry name" value="N_methyl_site"/>
</dbReference>
<evidence type="ECO:0000256" key="3">
    <source>
        <dbReference type="ARBA" id="ARBA00022475"/>
    </source>
</evidence>
<evidence type="ECO:0000256" key="8">
    <source>
        <dbReference type="ARBA" id="ARBA00023136"/>
    </source>
</evidence>
<dbReference type="PROSITE" id="PS00409">
    <property type="entry name" value="PROKAR_NTER_METHYL"/>
    <property type="match status" value="1"/>
</dbReference>
<evidence type="ECO:0000259" key="12">
    <source>
        <dbReference type="Pfam" id="PF12019"/>
    </source>
</evidence>
<comment type="caution">
    <text evidence="14">The sequence shown here is derived from an EMBL/GenBank/DDBJ whole genome shotgun (WGS) entry which is preliminary data.</text>
</comment>
<protein>
    <recommendedName>
        <fullName evidence="2">Type II secretion system protein H</fullName>
    </recommendedName>
    <alternativeName>
        <fullName evidence="10">General secretion pathway protein H</fullName>
    </alternativeName>
</protein>
<evidence type="ECO:0000256" key="2">
    <source>
        <dbReference type="ARBA" id="ARBA00021549"/>
    </source>
</evidence>
<dbReference type="Pfam" id="PF12019">
    <property type="entry name" value="GspH"/>
    <property type="match status" value="1"/>
</dbReference>
<evidence type="ECO:0000256" key="7">
    <source>
        <dbReference type="ARBA" id="ARBA00022989"/>
    </source>
</evidence>
<dbReference type="GO" id="GO:0015627">
    <property type="term" value="C:type II protein secretion system complex"/>
    <property type="evidence" value="ECO:0007669"/>
    <property type="project" value="InterPro"/>
</dbReference>
<dbReference type="NCBIfam" id="TIGR02532">
    <property type="entry name" value="IV_pilin_GFxxxE"/>
    <property type="match status" value="1"/>
</dbReference>
<keyword evidence="3" id="KW-1003">Cell membrane</keyword>
<evidence type="ECO:0000313" key="15">
    <source>
        <dbReference type="Proteomes" id="UP000234166"/>
    </source>
</evidence>
<evidence type="ECO:0000256" key="11">
    <source>
        <dbReference type="SAM" id="Phobius"/>
    </source>
</evidence>
<dbReference type="InterPro" id="IPR045584">
    <property type="entry name" value="Pilin-like"/>
</dbReference>
<dbReference type="SUPFAM" id="SSF54523">
    <property type="entry name" value="Pili subunits"/>
    <property type="match status" value="1"/>
</dbReference>
<keyword evidence="5" id="KW-0997">Cell inner membrane</keyword>
<proteinExistence type="inferred from homology"/>
<dbReference type="PRINTS" id="PR00885">
    <property type="entry name" value="BCTERIALGSPH"/>
</dbReference>
<evidence type="ECO:0000256" key="6">
    <source>
        <dbReference type="ARBA" id="ARBA00022692"/>
    </source>
</evidence>
<dbReference type="GO" id="GO:0015628">
    <property type="term" value="P:protein secretion by the type II secretion system"/>
    <property type="evidence" value="ECO:0007669"/>
    <property type="project" value="InterPro"/>
</dbReference>
<dbReference type="AlphaFoldDB" id="A0AB38E0M5"/>
<dbReference type="GO" id="GO:0005886">
    <property type="term" value="C:plasma membrane"/>
    <property type="evidence" value="ECO:0007669"/>
    <property type="project" value="UniProtKB-SubCell"/>
</dbReference>
<dbReference type="EMBL" id="OCYS01000098">
    <property type="protein sequence ID" value="SON89711.1"/>
    <property type="molecule type" value="Genomic_DNA"/>
</dbReference>
<evidence type="ECO:0000313" key="16">
    <source>
        <dbReference type="Proteomes" id="UP000234181"/>
    </source>
</evidence>
<dbReference type="EMBL" id="OCYT01000102">
    <property type="protein sequence ID" value="SON82590.1"/>
    <property type="molecule type" value="Genomic_DNA"/>
</dbReference>
<accession>A0AB38E0M5</accession>
<evidence type="ECO:0000256" key="10">
    <source>
        <dbReference type="ARBA" id="ARBA00030775"/>
    </source>
</evidence>
<sequence>MSAMLVPPGQCSPRLRMRVANRSARGFTLLEMLAVLVIAALASTLVVMTLPDTRRDLHDHADTLASALIHARDEAILSLRMVEVGIDAGGYGFRRQAQQQWVALDQAPFAAMRWPQGIQAQLPADSRRVSVRFDPTGAATPQRIALGDGRQQVQVVVDAAGVVQVDAPSR</sequence>
<evidence type="ECO:0000256" key="9">
    <source>
        <dbReference type="ARBA" id="ARBA00025772"/>
    </source>
</evidence>